<sequence length="162" mass="17920">MGDAIHVFGTNPLPNKDITGGQKGKFPRNSPIPINLGNLSLLAPNEELVFHHDIALVMLDSREAEAYVVQKLLEEAKAAATLAASREAVATAEVKLAATHQKEARHRVNYFTRLYEVARQNVVDAKLQVDMFEEEQEKVGVKLKERNYGSQEAGRSVTVILD</sequence>
<evidence type="ECO:0000313" key="3">
    <source>
        <dbReference type="Proteomes" id="UP001218188"/>
    </source>
</evidence>
<gene>
    <name evidence="2" type="ORF">C8F04DRAFT_1277267</name>
</gene>
<keyword evidence="3" id="KW-1185">Reference proteome</keyword>
<protein>
    <submittedName>
        <fullName evidence="2">Uncharacterized protein</fullName>
    </submittedName>
</protein>
<organism evidence="2 3">
    <name type="scientific">Mycena alexandri</name>
    <dbReference type="NCBI Taxonomy" id="1745969"/>
    <lineage>
        <taxon>Eukaryota</taxon>
        <taxon>Fungi</taxon>
        <taxon>Dikarya</taxon>
        <taxon>Basidiomycota</taxon>
        <taxon>Agaricomycotina</taxon>
        <taxon>Agaricomycetes</taxon>
        <taxon>Agaricomycetidae</taxon>
        <taxon>Agaricales</taxon>
        <taxon>Marasmiineae</taxon>
        <taxon>Mycenaceae</taxon>
        <taxon>Mycena</taxon>
    </lineage>
</organism>
<dbReference type="EMBL" id="JARJCM010000325">
    <property type="protein sequence ID" value="KAJ7018745.1"/>
    <property type="molecule type" value="Genomic_DNA"/>
</dbReference>
<evidence type="ECO:0000313" key="2">
    <source>
        <dbReference type="EMBL" id="KAJ7018745.1"/>
    </source>
</evidence>
<feature type="region of interest" description="Disordered" evidence="1">
    <location>
        <begin position="1"/>
        <end position="23"/>
    </location>
</feature>
<evidence type="ECO:0000256" key="1">
    <source>
        <dbReference type="SAM" id="MobiDB-lite"/>
    </source>
</evidence>
<reference evidence="2" key="1">
    <citation type="submission" date="2023-03" db="EMBL/GenBank/DDBJ databases">
        <title>Massive genome expansion in bonnet fungi (Mycena s.s.) driven by repeated elements and novel gene families across ecological guilds.</title>
        <authorList>
            <consortium name="Lawrence Berkeley National Laboratory"/>
            <person name="Harder C.B."/>
            <person name="Miyauchi S."/>
            <person name="Viragh M."/>
            <person name="Kuo A."/>
            <person name="Thoen E."/>
            <person name="Andreopoulos B."/>
            <person name="Lu D."/>
            <person name="Skrede I."/>
            <person name="Drula E."/>
            <person name="Henrissat B."/>
            <person name="Morin E."/>
            <person name="Kohler A."/>
            <person name="Barry K."/>
            <person name="LaButti K."/>
            <person name="Morin E."/>
            <person name="Salamov A."/>
            <person name="Lipzen A."/>
            <person name="Mereny Z."/>
            <person name="Hegedus B."/>
            <person name="Baldrian P."/>
            <person name="Stursova M."/>
            <person name="Weitz H."/>
            <person name="Taylor A."/>
            <person name="Grigoriev I.V."/>
            <person name="Nagy L.G."/>
            <person name="Martin F."/>
            <person name="Kauserud H."/>
        </authorList>
    </citation>
    <scope>NUCLEOTIDE SEQUENCE</scope>
    <source>
        <strain evidence="2">CBHHK200</strain>
    </source>
</reference>
<dbReference type="AlphaFoldDB" id="A0AAD6S2J9"/>
<accession>A0AAD6S2J9</accession>
<name>A0AAD6S2J9_9AGAR</name>
<dbReference type="Proteomes" id="UP001218188">
    <property type="component" value="Unassembled WGS sequence"/>
</dbReference>
<comment type="caution">
    <text evidence="2">The sequence shown here is derived from an EMBL/GenBank/DDBJ whole genome shotgun (WGS) entry which is preliminary data.</text>
</comment>
<proteinExistence type="predicted"/>